<dbReference type="REBASE" id="385588">
    <property type="entry name" value="S.Sbo4868ORF11640P"/>
</dbReference>
<sequence>MSRNFQVKAVPSSWLENNGRRLDCGPYLSGAMEAKEKLRELKVKKEPLESLMQGIFHAGRESRLWVDTKEYGVEFLSSSEIQLADLSFLPLISKKQVAANPNFTIRQNWTLITRSGTIGRMAYAGPNLDGLACSEHVMRVAPDQEKVLPGYIFAYLSSKFGVPLIVSGTYGSIIQSIEPNHIAELPVPRLGDVEKVAHDLIQLSANLRVEARAQLKNASLNYLSYAGISDITAEYWRSNARQIGFTSSVNMTSLRAINYLPINQQIESFVREKCVSWKPLIDLVETGTLRSGPRFKRIDSDPEFGVELIGQGECFNLRPSGRWIAKKYLPNDRLLFPPDGAVMIAAQGCAGEHDLFGRAQFITGKRLNYAYSQHFLRVIADENEIPRGALFAYLNSQIAYRIRKGYQIGSMQQDFHPDMIKQMPVPIIERAEAEKIDAAVRSAYKKFDDAIDAEDEAVALVERTIEEGGR</sequence>
<dbReference type="AlphaFoldDB" id="A0A1S9JDU4"/>
<comment type="caution">
    <text evidence="3">The sequence shown here is derived from an EMBL/GenBank/DDBJ whole genome shotgun (WGS) entry which is preliminary data.</text>
</comment>
<name>A0A1S9JDU4_SHIBO</name>
<evidence type="ECO:0000313" key="3">
    <source>
        <dbReference type="EMBL" id="OOO81095.1"/>
    </source>
</evidence>
<evidence type="ECO:0008006" key="4">
    <source>
        <dbReference type="Google" id="ProtNLM"/>
    </source>
</evidence>
<dbReference type="PANTHER" id="PTHR30408:SF12">
    <property type="entry name" value="TYPE I RESTRICTION ENZYME MJAVIII SPECIFICITY SUBUNIT"/>
    <property type="match status" value="1"/>
</dbReference>
<dbReference type="CDD" id="cd17256">
    <property type="entry name" value="RMtype1_S_EcoJA65PI-TRD1-CR1_like"/>
    <property type="match status" value="1"/>
</dbReference>
<dbReference type="PANTHER" id="PTHR30408">
    <property type="entry name" value="TYPE-1 RESTRICTION ENZYME ECOKI SPECIFICITY PROTEIN"/>
    <property type="match status" value="1"/>
</dbReference>
<dbReference type="NCBIfam" id="NF047740">
    <property type="entry name" value="antiphage_MADS5"/>
    <property type="match status" value="1"/>
</dbReference>
<keyword evidence="2" id="KW-0238">DNA-binding</keyword>
<dbReference type="InterPro" id="IPR044946">
    <property type="entry name" value="Restrct_endonuc_typeI_TRD_sf"/>
</dbReference>
<dbReference type="InterPro" id="IPR052021">
    <property type="entry name" value="Type-I_RS_S_subunit"/>
</dbReference>
<dbReference type="SUPFAM" id="SSF116734">
    <property type="entry name" value="DNA methylase specificity domain"/>
    <property type="match status" value="2"/>
</dbReference>
<proteinExistence type="predicted"/>
<dbReference type="RefSeq" id="WP_041328484.1">
    <property type="nucleotide sequence ID" value="NZ_MSJS02000041.1"/>
</dbReference>
<evidence type="ECO:0000256" key="1">
    <source>
        <dbReference type="ARBA" id="ARBA00022747"/>
    </source>
</evidence>
<dbReference type="GO" id="GO:0003677">
    <property type="term" value="F:DNA binding"/>
    <property type="evidence" value="ECO:0007669"/>
    <property type="project" value="UniProtKB-KW"/>
</dbReference>
<protein>
    <recommendedName>
        <fullName evidence="4">Restriction endonuclease subunit S</fullName>
    </recommendedName>
</protein>
<dbReference type="GO" id="GO:0009307">
    <property type="term" value="P:DNA restriction-modification system"/>
    <property type="evidence" value="ECO:0007669"/>
    <property type="project" value="UniProtKB-KW"/>
</dbReference>
<dbReference type="Proteomes" id="UP000868349">
    <property type="component" value="Unassembled WGS sequence"/>
</dbReference>
<reference evidence="3" key="1">
    <citation type="submission" date="2017-02" db="EMBL/GenBank/DDBJ databases">
        <title>Shigella draft genomes.</title>
        <authorList>
            <person name="Weis A.M."/>
            <person name="Weimer B.C."/>
            <person name="Gilpin B."/>
        </authorList>
    </citation>
    <scope>NUCLEOTIDE SEQUENCE [LARGE SCALE GENOMIC DNA]</scope>
    <source>
        <strain evidence="3">BCW_4868</strain>
    </source>
</reference>
<gene>
    <name evidence="3" type="ORF">AJR17_011635</name>
</gene>
<dbReference type="EMBL" id="MSJS02000041">
    <property type="protein sequence ID" value="OOO81095.1"/>
    <property type="molecule type" value="Genomic_DNA"/>
</dbReference>
<evidence type="ECO:0000256" key="2">
    <source>
        <dbReference type="ARBA" id="ARBA00023125"/>
    </source>
</evidence>
<accession>A0A1S9JDU4</accession>
<organism evidence="3">
    <name type="scientific">Shigella boydii</name>
    <dbReference type="NCBI Taxonomy" id="621"/>
    <lineage>
        <taxon>Bacteria</taxon>
        <taxon>Pseudomonadati</taxon>
        <taxon>Pseudomonadota</taxon>
        <taxon>Gammaproteobacteria</taxon>
        <taxon>Enterobacterales</taxon>
        <taxon>Enterobacteriaceae</taxon>
        <taxon>Shigella</taxon>
    </lineage>
</organism>
<keyword evidence="1" id="KW-0680">Restriction system</keyword>
<dbReference type="Gene3D" id="3.90.220.20">
    <property type="entry name" value="DNA methylase specificity domains"/>
    <property type="match status" value="2"/>
</dbReference>